<evidence type="ECO:0000313" key="2">
    <source>
        <dbReference type="Proteomes" id="UP000789901"/>
    </source>
</evidence>
<feature type="non-terminal residue" evidence="1">
    <location>
        <position position="40"/>
    </location>
</feature>
<comment type="caution">
    <text evidence="1">The sequence shown here is derived from an EMBL/GenBank/DDBJ whole genome shotgun (WGS) entry which is preliminary data.</text>
</comment>
<gene>
    <name evidence="1" type="ORF">GMARGA_LOCUS4073</name>
</gene>
<protein>
    <submittedName>
        <fullName evidence="1">17359_t:CDS:1</fullName>
    </submittedName>
</protein>
<evidence type="ECO:0000313" key="1">
    <source>
        <dbReference type="EMBL" id="CAG8540841.1"/>
    </source>
</evidence>
<accession>A0ABM8W6X4</accession>
<dbReference type="EMBL" id="CAJVQB010001560">
    <property type="protein sequence ID" value="CAG8540841.1"/>
    <property type="molecule type" value="Genomic_DNA"/>
</dbReference>
<organism evidence="1 2">
    <name type="scientific">Gigaspora margarita</name>
    <dbReference type="NCBI Taxonomy" id="4874"/>
    <lineage>
        <taxon>Eukaryota</taxon>
        <taxon>Fungi</taxon>
        <taxon>Fungi incertae sedis</taxon>
        <taxon>Mucoromycota</taxon>
        <taxon>Glomeromycotina</taxon>
        <taxon>Glomeromycetes</taxon>
        <taxon>Diversisporales</taxon>
        <taxon>Gigasporaceae</taxon>
        <taxon>Gigaspora</taxon>
    </lineage>
</organism>
<keyword evidence="2" id="KW-1185">Reference proteome</keyword>
<proteinExistence type="predicted"/>
<dbReference type="Proteomes" id="UP000789901">
    <property type="component" value="Unassembled WGS sequence"/>
</dbReference>
<sequence length="40" mass="4399">MTTYYISDTPSIFSTLSGFIPDELVYTVLGLLPKKTATTL</sequence>
<name>A0ABM8W6X4_GIGMA</name>
<reference evidence="1 2" key="1">
    <citation type="submission" date="2021-06" db="EMBL/GenBank/DDBJ databases">
        <authorList>
            <person name="Kallberg Y."/>
            <person name="Tangrot J."/>
            <person name="Rosling A."/>
        </authorList>
    </citation>
    <scope>NUCLEOTIDE SEQUENCE [LARGE SCALE GENOMIC DNA]</scope>
    <source>
        <strain evidence="1 2">120-4 pot B 10/14</strain>
    </source>
</reference>